<feature type="transmembrane region" description="Helical" evidence="1">
    <location>
        <begin position="63"/>
        <end position="86"/>
    </location>
</feature>
<dbReference type="AlphaFoldDB" id="A0A914ZYQ3"/>
<evidence type="ECO:0000313" key="2">
    <source>
        <dbReference type="Proteomes" id="UP000887569"/>
    </source>
</evidence>
<proteinExistence type="predicted"/>
<keyword evidence="2" id="KW-1185">Reference proteome</keyword>
<accession>A0A914ZYQ3</accession>
<reference evidence="3" key="1">
    <citation type="submission" date="2022-11" db="UniProtKB">
        <authorList>
            <consortium name="WormBaseParasite"/>
        </authorList>
    </citation>
    <scope>IDENTIFICATION</scope>
</reference>
<keyword evidence="1" id="KW-1133">Transmembrane helix</keyword>
<keyword evidence="1" id="KW-0812">Transmembrane</keyword>
<evidence type="ECO:0000313" key="3">
    <source>
        <dbReference type="WBParaSite" id="PgE003_g003_t01"/>
    </source>
</evidence>
<sequence>MFANKRCCHRKTVHQFINVHSLRTSKTTLIIPPHSGQNTQDVFSSLHKCPRRSCNTVIRPNDIYLCLFVFLLMYLSIDGSLIFSTLPEVHFT</sequence>
<keyword evidence="1" id="KW-0472">Membrane</keyword>
<name>A0A914ZYQ3_PARUN</name>
<protein>
    <submittedName>
        <fullName evidence="3">Uncharacterized protein</fullName>
    </submittedName>
</protein>
<dbReference type="WBParaSite" id="PgE003_g003_t01">
    <property type="protein sequence ID" value="PgE003_g003_t01"/>
    <property type="gene ID" value="PgE003_g003"/>
</dbReference>
<evidence type="ECO:0000256" key="1">
    <source>
        <dbReference type="SAM" id="Phobius"/>
    </source>
</evidence>
<organism evidence="2 3">
    <name type="scientific">Parascaris univalens</name>
    <name type="common">Nematode worm</name>
    <dbReference type="NCBI Taxonomy" id="6257"/>
    <lineage>
        <taxon>Eukaryota</taxon>
        <taxon>Metazoa</taxon>
        <taxon>Ecdysozoa</taxon>
        <taxon>Nematoda</taxon>
        <taxon>Chromadorea</taxon>
        <taxon>Rhabditida</taxon>
        <taxon>Spirurina</taxon>
        <taxon>Ascaridomorpha</taxon>
        <taxon>Ascaridoidea</taxon>
        <taxon>Ascarididae</taxon>
        <taxon>Parascaris</taxon>
    </lineage>
</organism>
<dbReference type="Proteomes" id="UP000887569">
    <property type="component" value="Unplaced"/>
</dbReference>